<dbReference type="InterPro" id="IPR046373">
    <property type="entry name" value="Acyl-CoA_Oxase/DH_mid-dom_sf"/>
</dbReference>
<evidence type="ECO:0000256" key="2">
    <source>
        <dbReference type="ARBA" id="ARBA00009347"/>
    </source>
</evidence>
<dbReference type="InterPro" id="IPR009100">
    <property type="entry name" value="AcylCoA_DH/oxidase_NM_dom_sf"/>
</dbReference>
<name>A0ABV2L7Q7_9HYPH</name>
<dbReference type="InterPro" id="IPR050741">
    <property type="entry name" value="Acyl-CoA_dehydrogenase"/>
</dbReference>
<keyword evidence="9" id="KW-1185">Reference proteome</keyword>
<dbReference type="SUPFAM" id="SSF47203">
    <property type="entry name" value="Acyl-CoA dehydrogenase C-terminal domain-like"/>
    <property type="match status" value="1"/>
</dbReference>
<dbReference type="InterPro" id="IPR037069">
    <property type="entry name" value="AcylCoA_DH/ox_N_sf"/>
</dbReference>
<dbReference type="RefSeq" id="WP_238279704.1">
    <property type="nucleotide sequence ID" value="NZ_BPQL01000065.1"/>
</dbReference>
<dbReference type="Pfam" id="PF02771">
    <property type="entry name" value="Acyl-CoA_dh_N"/>
    <property type="match status" value="1"/>
</dbReference>
<sequence>MMNALPQNCIDTGPARIAVAARAVSRRAAERADGLDRDGGFPAEDVADAHAAGLLTAPLPVALGGAGLDAPHRAPVLADLLAQIGRGSLALGRLYEGHVNALALVFRYAEPAVAERLAADARAGHLFGVWNTQPQAGGLSLEKTGGLSLEKTGGLNLEKAGGPSLDPAGESWTLAGVKSFASGAGAVTRPLVTARRPDGRQQMLVVDLEPGTRADLSGWRPQGMRASTSGILDFTGLPAGPGSFVGGPDDYFAEPHFSGGAWRFAAVQLGGIEAVFDALRTHLRATGRGGDPHQAARLGEAAIAVEGARLFVGHAARLAADPEAEPDQVIAYVNLTRLAVERAGLDVLERAQRSVGLAGFLSPHPLERLARDLATYLRQPGPDRALTSAAAHVLAEARPADMLWRNPAGVPIPDEAPAAL</sequence>
<dbReference type="InterPro" id="IPR036250">
    <property type="entry name" value="AcylCo_DH-like_C"/>
</dbReference>
<dbReference type="InterPro" id="IPR009075">
    <property type="entry name" value="AcylCo_DH/oxidase_C"/>
</dbReference>
<keyword evidence="4" id="KW-0274">FAD</keyword>
<dbReference type="Gene3D" id="1.20.140.10">
    <property type="entry name" value="Butyryl-CoA Dehydrogenase, subunit A, domain 3"/>
    <property type="match status" value="1"/>
</dbReference>
<feature type="domain" description="Acyl-CoA dehydrogenase/oxidase C-terminal" evidence="6">
    <location>
        <begin position="257"/>
        <end position="376"/>
    </location>
</feature>
<comment type="cofactor">
    <cofactor evidence="1">
        <name>FAD</name>
        <dbReference type="ChEBI" id="CHEBI:57692"/>
    </cofactor>
</comment>
<evidence type="ECO:0000256" key="1">
    <source>
        <dbReference type="ARBA" id="ARBA00001974"/>
    </source>
</evidence>
<proteinExistence type="inferred from homology"/>
<dbReference type="Gene3D" id="2.40.110.10">
    <property type="entry name" value="Butyryl-CoA Dehydrogenase, subunit A, domain 2"/>
    <property type="match status" value="1"/>
</dbReference>
<feature type="domain" description="Acyl-CoA dehydrogenase/oxidase N-terminal" evidence="7">
    <location>
        <begin position="20"/>
        <end position="117"/>
    </location>
</feature>
<evidence type="ECO:0000259" key="6">
    <source>
        <dbReference type="Pfam" id="PF00441"/>
    </source>
</evidence>
<protein>
    <submittedName>
        <fullName evidence="8">Alkylation response protein AidB-like acyl-CoA dehydrogenase</fullName>
    </submittedName>
</protein>
<gene>
    <name evidence="8" type="ORF">ABID43_003433</name>
</gene>
<organism evidence="8 9">
    <name type="scientific">Methylobacterium goesingense</name>
    <dbReference type="NCBI Taxonomy" id="243690"/>
    <lineage>
        <taxon>Bacteria</taxon>
        <taxon>Pseudomonadati</taxon>
        <taxon>Pseudomonadota</taxon>
        <taxon>Alphaproteobacteria</taxon>
        <taxon>Hyphomicrobiales</taxon>
        <taxon>Methylobacteriaceae</taxon>
        <taxon>Methylobacterium</taxon>
    </lineage>
</organism>
<dbReference type="Proteomes" id="UP001549145">
    <property type="component" value="Unassembled WGS sequence"/>
</dbReference>
<comment type="caution">
    <text evidence="8">The sequence shown here is derived from an EMBL/GenBank/DDBJ whole genome shotgun (WGS) entry which is preliminary data.</text>
</comment>
<dbReference type="Pfam" id="PF00441">
    <property type="entry name" value="Acyl-CoA_dh_1"/>
    <property type="match status" value="1"/>
</dbReference>
<dbReference type="InterPro" id="IPR013786">
    <property type="entry name" value="AcylCoA_DH/ox_N"/>
</dbReference>
<evidence type="ECO:0000256" key="4">
    <source>
        <dbReference type="ARBA" id="ARBA00022827"/>
    </source>
</evidence>
<dbReference type="EMBL" id="JBEPMM010000010">
    <property type="protein sequence ID" value="MET3693879.1"/>
    <property type="molecule type" value="Genomic_DNA"/>
</dbReference>
<evidence type="ECO:0000313" key="8">
    <source>
        <dbReference type="EMBL" id="MET3693879.1"/>
    </source>
</evidence>
<evidence type="ECO:0000256" key="3">
    <source>
        <dbReference type="ARBA" id="ARBA00022630"/>
    </source>
</evidence>
<dbReference type="SUPFAM" id="SSF56645">
    <property type="entry name" value="Acyl-CoA dehydrogenase NM domain-like"/>
    <property type="match status" value="1"/>
</dbReference>
<evidence type="ECO:0000256" key="5">
    <source>
        <dbReference type="ARBA" id="ARBA00023002"/>
    </source>
</evidence>
<evidence type="ECO:0000259" key="7">
    <source>
        <dbReference type="Pfam" id="PF02771"/>
    </source>
</evidence>
<keyword evidence="5" id="KW-0560">Oxidoreductase</keyword>
<dbReference type="PANTHER" id="PTHR48083">
    <property type="entry name" value="MEDIUM-CHAIN SPECIFIC ACYL-COA DEHYDROGENASE, MITOCHONDRIAL-RELATED"/>
    <property type="match status" value="1"/>
</dbReference>
<evidence type="ECO:0000313" key="9">
    <source>
        <dbReference type="Proteomes" id="UP001549145"/>
    </source>
</evidence>
<reference evidence="8 9" key="1">
    <citation type="submission" date="2024-06" db="EMBL/GenBank/DDBJ databases">
        <title>Genomic Encyclopedia of Type Strains, Phase IV (KMG-IV): sequencing the most valuable type-strain genomes for metagenomic binning, comparative biology and taxonomic classification.</title>
        <authorList>
            <person name="Goeker M."/>
        </authorList>
    </citation>
    <scope>NUCLEOTIDE SEQUENCE [LARGE SCALE GENOMIC DNA]</scope>
    <source>
        <strain evidence="8 9">DSM 21331</strain>
    </source>
</reference>
<keyword evidence="3" id="KW-0285">Flavoprotein</keyword>
<comment type="similarity">
    <text evidence="2">Belongs to the acyl-CoA dehydrogenase family.</text>
</comment>
<dbReference type="PANTHER" id="PTHR48083:SF37">
    <property type="entry name" value="DEHYDROGENASE, PUTATIVE-RELATED"/>
    <property type="match status" value="1"/>
</dbReference>
<dbReference type="Gene3D" id="1.10.540.10">
    <property type="entry name" value="Acyl-CoA dehydrogenase/oxidase, N-terminal domain"/>
    <property type="match status" value="1"/>
</dbReference>
<accession>A0ABV2L7Q7</accession>